<evidence type="ECO:0000256" key="1">
    <source>
        <dbReference type="SAM" id="MobiDB-lite"/>
    </source>
</evidence>
<evidence type="ECO:0000313" key="2">
    <source>
        <dbReference type="EMBL" id="KAJ8866139.1"/>
    </source>
</evidence>
<organism evidence="2 3">
    <name type="scientific">Dryococelus australis</name>
    <dbReference type="NCBI Taxonomy" id="614101"/>
    <lineage>
        <taxon>Eukaryota</taxon>
        <taxon>Metazoa</taxon>
        <taxon>Ecdysozoa</taxon>
        <taxon>Arthropoda</taxon>
        <taxon>Hexapoda</taxon>
        <taxon>Insecta</taxon>
        <taxon>Pterygota</taxon>
        <taxon>Neoptera</taxon>
        <taxon>Polyneoptera</taxon>
        <taxon>Phasmatodea</taxon>
        <taxon>Verophasmatodea</taxon>
        <taxon>Anareolatae</taxon>
        <taxon>Phasmatidae</taxon>
        <taxon>Eurycanthinae</taxon>
        <taxon>Dryococelus</taxon>
    </lineage>
</organism>
<evidence type="ECO:0000313" key="3">
    <source>
        <dbReference type="Proteomes" id="UP001159363"/>
    </source>
</evidence>
<proteinExistence type="predicted"/>
<feature type="region of interest" description="Disordered" evidence="1">
    <location>
        <begin position="473"/>
        <end position="503"/>
    </location>
</feature>
<comment type="caution">
    <text evidence="2">The sequence shown here is derived from an EMBL/GenBank/DDBJ whole genome shotgun (WGS) entry which is preliminary data.</text>
</comment>
<dbReference type="Proteomes" id="UP001159363">
    <property type="component" value="Chromosome 16"/>
</dbReference>
<gene>
    <name evidence="2" type="ORF">PR048_033663</name>
</gene>
<feature type="region of interest" description="Disordered" evidence="1">
    <location>
        <begin position="406"/>
        <end position="433"/>
    </location>
</feature>
<name>A0ABQ9G0X7_9NEOP</name>
<protein>
    <submittedName>
        <fullName evidence="2">Uncharacterized protein</fullName>
    </submittedName>
</protein>
<sequence>MPKPDLPWRSRLERHRSGVQETLGSNPGTRHWQAEAGREIVTGPVVLESPQQLYISSNFSTLQITLILVAKGCVTSTYRQRQSPVHASHVVLLERSGHWLTSRRRLAGVWPRDEHRAGLYRRLVSCIAIRIYWLPFARTASKGSLTPQHHVECQALSKMQHPITESSGRLHVLEDMLARNMFRGFPVLIVNPQDDGNWMKGKIEKGLEKCSLYREQPISTLTEVVSIPKYAQFNKHAGRHALSKVDTLVMHEKSTSMLRNNSRASIRKFLGPPTQVKERGRTTCKAPITGSWQVGRRHPLPPALPALGSLGFSARGFVFGCILHPEPNISLPLVISDTGAPPPRDVLSWCDWLIRSRVSKTSVSRLALQCCPRVARADQRSGGVVIHQRTYIPCVAGRHTGTPSATLAAPYLPSPRVHQDSAPSSQCAGSSPVPATTRRLSLWASHRYTLRDEKSVLQFRALRVGAKGHKALVSEAGGNGRSPRRPADQRHRPARFPLAKNPGVTRPGIKPGSLLWEASVLTAQPPRPPRMGRYCFHPDCHSSQCSKLVVRCISPLYSPVVRCSGGVLRLCIDRCSVAPSTPGEVFDDRDRPGLKFTLTRSGVRGQILLDGGAVGEGIFGPESRLR</sequence>
<keyword evidence="3" id="KW-1185">Reference proteome</keyword>
<accession>A0ABQ9G0X7</accession>
<dbReference type="EMBL" id="JARBHB010000017">
    <property type="protein sequence ID" value="KAJ8866139.1"/>
    <property type="molecule type" value="Genomic_DNA"/>
</dbReference>
<reference evidence="2 3" key="1">
    <citation type="submission" date="2023-02" db="EMBL/GenBank/DDBJ databases">
        <title>LHISI_Scaffold_Assembly.</title>
        <authorList>
            <person name="Stuart O.P."/>
            <person name="Cleave R."/>
            <person name="Magrath M.J.L."/>
            <person name="Mikheyev A.S."/>
        </authorList>
    </citation>
    <scope>NUCLEOTIDE SEQUENCE [LARGE SCALE GENOMIC DNA]</scope>
    <source>
        <strain evidence="2">Daus_M_001</strain>
        <tissue evidence="2">Leg muscle</tissue>
    </source>
</reference>